<gene>
    <name evidence="1" type="ORF">CDAR_96811</name>
</gene>
<sequence length="104" mass="12221">MRAHLRLLHFLRHPCQSAPSKSPVSSCTSTLTYLLDKQRKRMIKQRTILTLLKKEEKSVTEHPQSNLSVNHLDSFLAWWARQREDSSERYNLSVPAILRPNLRE</sequence>
<keyword evidence="2" id="KW-1185">Reference proteome</keyword>
<name>A0AAV4QZ99_9ARAC</name>
<dbReference type="Proteomes" id="UP001054837">
    <property type="component" value="Unassembled WGS sequence"/>
</dbReference>
<reference evidence="1 2" key="1">
    <citation type="submission" date="2021-06" db="EMBL/GenBank/DDBJ databases">
        <title>Caerostris darwini draft genome.</title>
        <authorList>
            <person name="Kono N."/>
            <person name="Arakawa K."/>
        </authorList>
    </citation>
    <scope>NUCLEOTIDE SEQUENCE [LARGE SCALE GENOMIC DNA]</scope>
</reference>
<accession>A0AAV4QZ99</accession>
<protein>
    <submittedName>
        <fullName evidence="1">Uncharacterized protein</fullName>
    </submittedName>
</protein>
<evidence type="ECO:0000313" key="1">
    <source>
        <dbReference type="EMBL" id="GIY13068.1"/>
    </source>
</evidence>
<comment type="caution">
    <text evidence="1">The sequence shown here is derived from an EMBL/GenBank/DDBJ whole genome shotgun (WGS) entry which is preliminary data.</text>
</comment>
<dbReference type="EMBL" id="BPLQ01005166">
    <property type="protein sequence ID" value="GIY13068.1"/>
    <property type="molecule type" value="Genomic_DNA"/>
</dbReference>
<organism evidence="1 2">
    <name type="scientific">Caerostris darwini</name>
    <dbReference type="NCBI Taxonomy" id="1538125"/>
    <lineage>
        <taxon>Eukaryota</taxon>
        <taxon>Metazoa</taxon>
        <taxon>Ecdysozoa</taxon>
        <taxon>Arthropoda</taxon>
        <taxon>Chelicerata</taxon>
        <taxon>Arachnida</taxon>
        <taxon>Araneae</taxon>
        <taxon>Araneomorphae</taxon>
        <taxon>Entelegynae</taxon>
        <taxon>Araneoidea</taxon>
        <taxon>Araneidae</taxon>
        <taxon>Caerostris</taxon>
    </lineage>
</organism>
<dbReference type="AlphaFoldDB" id="A0AAV4QZ99"/>
<proteinExistence type="predicted"/>
<evidence type="ECO:0000313" key="2">
    <source>
        <dbReference type="Proteomes" id="UP001054837"/>
    </source>
</evidence>